<keyword evidence="8 11" id="KW-1133">Transmembrane helix</keyword>
<evidence type="ECO:0000256" key="9">
    <source>
        <dbReference type="ARBA" id="ARBA00023136"/>
    </source>
</evidence>
<evidence type="ECO:0000256" key="1">
    <source>
        <dbReference type="ARBA" id="ARBA00004383"/>
    </source>
</evidence>
<protein>
    <recommendedName>
        <fullName evidence="12">TonB C-terminal domain-containing protein</fullName>
    </recommendedName>
</protein>
<name>A0A127I5Z4_PSEAZ</name>
<dbReference type="Gene3D" id="3.30.1150.10">
    <property type="match status" value="1"/>
</dbReference>
<feature type="transmembrane region" description="Helical" evidence="11">
    <location>
        <begin position="16"/>
        <end position="37"/>
    </location>
</feature>
<evidence type="ECO:0000256" key="5">
    <source>
        <dbReference type="ARBA" id="ARBA00022519"/>
    </source>
</evidence>
<comment type="similarity">
    <text evidence="2">Belongs to the TonB family.</text>
</comment>
<evidence type="ECO:0000256" key="8">
    <source>
        <dbReference type="ARBA" id="ARBA00022989"/>
    </source>
</evidence>
<dbReference type="Pfam" id="PF03544">
    <property type="entry name" value="TonB_C"/>
    <property type="match status" value="1"/>
</dbReference>
<dbReference type="InterPro" id="IPR051045">
    <property type="entry name" value="TonB-dependent_transducer"/>
</dbReference>
<evidence type="ECO:0000313" key="13">
    <source>
        <dbReference type="EMBL" id="AMN82286.1"/>
    </source>
</evidence>
<keyword evidence="4" id="KW-1003">Cell membrane</keyword>
<keyword evidence="5" id="KW-0997">Cell inner membrane</keyword>
<evidence type="ECO:0000256" key="7">
    <source>
        <dbReference type="ARBA" id="ARBA00022927"/>
    </source>
</evidence>
<keyword evidence="9 11" id="KW-0472">Membrane</keyword>
<dbReference type="GO" id="GO:0098797">
    <property type="term" value="C:plasma membrane protein complex"/>
    <property type="evidence" value="ECO:0007669"/>
    <property type="project" value="TreeGrafter"/>
</dbReference>
<dbReference type="AlphaFoldDB" id="A0A127I5Z4"/>
<dbReference type="PANTHER" id="PTHR33446:SF2">
    <property type="entry name" value="PROTEIN TONB"/>
    <property type="match status" value="1"/>
</dbReference>
<dbReference type="InterPro" id="IPR006260">
    <property type="entry name" value="TonB/TolA_C"/>
</dbReference>
<dbReference type="GO" id="GO:0031992">
    <property type="term" value="F:energy transducer activity"/>
    <property type="evidence" value="ECO:0007669"/>
    <property type="project" value="TreeGrafter"/>
</dbReference>
<dbReference type="GO" id="GO:0055085">
    <property type="term" value="P:transmembrane transport"/>
    <property type="evidence" value="ECO:0007669"/>
    <property type="project" value="InterPro"/>
</dbReference>
<evidence type="ECO:0000256" key="10">
    <source>
        <dbReference type="SAM" id="MobiDB-lite"/>
    </source>
</evidence>
<evidence type="ECO:0000313" key="14">
    <source>
        <dbReference type="Proteomes" id="UP000070516"/>
    </source>
</evidence>
<feature type="compositionally biased region" description="Polar residues" evidence="10">
    <location>
        <begin position="106"/>
        <end position="122"/>
    </location>
</feature>
<keyword evidence="7" id="KW-0653">Protein transport</keyword>
<evidence type="ECO:0000259" key="12">
    <source>
        <dbReference type="PROSITE" id="PS52015"/>
    </source>
</evidence>
<evidence type="ECO:0000256" key="2">
    <source>
        <dbReference type="ARBA" id="ARBA00006555"/>
    </source>
</evidence>
<feature type="domain" description="TonB C-terminal" evidence="12">
    <location>
        <begin position="177"/>
        <end position="264"/>
    </location>
</feature>
<evidence type="ECO:0000256" key="4">
    <source>
        <dbReference type="ARBA" id="ARBA00022475"/>
    </source>
</evidence>
<dbReference type="RefSeq" id="WP_061449271.1">
    <property type="nucleotide sequence ID" value="NZ_CP014546.1"/>
</dbReference>
<evidence type="ECO:0000256" key="11">
    <source>
        <dbReference type="SAM" id="Phobius"/>
    </source>
</evidence>
<evidence type="ECO:0000256" key="6">
    <source>
        <dbReference type="ARBA" id="ARBA00022692"/>
    </source>
</evidence>
<gene>
    <name evidence="13" type="ORF">AYR47_30025</name>
</gene>
<dbReference type="KEGG" id="pazo:AYR47_30025"/>
<dbReference type="SUPFAM" id="SSF74653">
    <property type="entry name" value="TolA/TonB C-terminal domain"/>
    <property type="match status" value="1"/>
</dbReference>
<sequence>MIAKTAPDYLNPPRKALWSVATLITLSVYAGLIAWWLHTPSVTVAEAAPAAMMIELAAAPVAQAVEEDLQVAPDKVVQKQLNTPSEKPPREVPRKVVAATRPSFAKTATSPLKDTAQGTYSSAPEHAAEFETAPKKQDEQPAPSATTAPPKLDTHPADTTAANQSSRGSADPAQKVQWEAELLAHLERYKRYPQNARDRGDRGVVYLRFEIDSNGKVLSASIVRSAGFTELDTATLDMINRASPVPRPPEGSKTRFTVPVVFAK</sequence>
<dbReference type="PANTHER" id="PTHR33446">
    <property type="entry name" value="PROTEIN TONB-RELATED"/>
    <property type="match status" value="1"/>
</dbReference>
<dbReference type="GO" id="GO:0015031">
    <property type="term" value="P:protein transport"/>
    <property type="evidence" value="ECO:0007669"/>
    <property type="project" value="UniProtKB-KW"/>
</dbReference>
<comment type="subcellular location">
    <subcellularLocation>
        <location evidence="1">Cell inner membrane</location>
        <topology evidence="1">Single-pass membrane protein</topology>
        <orientation evidence="1">Periplasmic side</orientation>
    </subcellularLocation>
</comment>
<feature type="region of interest" description="Disordered" evidence="10">
    <location>
        <begin position="79"/>
        <end position="175"/>
    </location>
</feature>
<dbReference type="NCBIfam" id="TIGR01352">
    <property type="entry name" value="tonB_Cterm"/>
    <property type="match status" value="1"/>
</dbReference>
<dbReference type="PROSITE" id="PS52015">
    <property type="entry name" value="TONB_CTD"/>
    <property type="match status" value="1"/>
</dbReference>
<organism evidence="13 14">
    <name type="scientific">Pseudomonas azotoformans</name>
    <dbReference type="NCBI Taxonomy" id="47878"/>
    <lineage>
        <taxon>Bacteria</taxon>
        <taxon>Pseudomonadati</taxon>
        <taxon>Pseudomonadota</taxon>
        <taxon>Gammaproteobacteria</taxon>
        <taxon>Pseudomonadales</taxon>
        <taxon>Pseudomonadaceae</taxon>
        <taxon>Pseudomonas</taxon>
    </lineage>
</organism>
<dbReference type="Proteomes" id="UP000070516">
    <property type="component" value="Chromosome"/>
</dbReference>
<reference evidence="13 14" key="1">
    <citation type="submission" date="2016-02" db="EMBL/GenBank/DDBJ databases">
        <title>Complete genome sequence of Pseudomonas azotoformans S4.</title>
        <authorList>
            <person name="Fang Y."/>
            <person name="Wu L."/>
            <person name="Feng G."/>
        </authorList>
    </citation>
    <scope>NUCLEOTIDE SEQUENCE [LARGE SCALE GENOMIC DNA]</scope>
    <source>
        <strain evidence="13 14">S4</strain>
    </source>
</reference>
<keyword evidence="6 11" id="KW-0812">Transmembrane</keyword>
<dbReference type="EMBL" id="CP014546">
    <property type="protein sequence ID" value="AMN82286.1"/>
    <property type="molecule type" value="Genomic_DNA"/>
</dbReference>
<accession>A0A127I5Z4</accession>
<proteinExistence type="inferred from homology"/>
<evidence type="ECO:0000256" key="3">
    <source>
        <dbReference type="ARBA" id="ARBA00022448"/>
    </source>
</evidence>
<dbReference type="InterPro" id="IPR037682">
    <property type="entry name" value="TonB_C"/>
</dbReference>
<feature type="compositionally biased region" description="Basic and acidic residues" evidence="10">
    <location>
        <begin position="126"/>
        <end position="139"/>
    </location>
</feature>
<keyword evidence="3" id="KW-0813">Transport</keyword>